<keyword evidence="3" id="KW-1185">Reference proteome</keyword>
<accession>A0AAV9UFP3</accession>
<organism evidence="2 3">
    <name type="scientific">Orbilia brochopaga</name>
    <dbReference type="NCBI Taxonomy" id="3140254"/>
    <lineage>
        <taxon>Eukaryota</taxon>
        <taxon>Fungi</taxon>
        <taxon>Dikarya</taxon>
        <taxon>Ascomycota</taxon>
        <taxon>Pezizomycotina</taxon>
        <taxon>Orbiliomycetes</taxon>
        <taxon>Orbiliales</taxon>
        <taxon>Orbiliaceae</taxon>
        <taxon>Orbilia</taxon>
    </lineage>
</organism>
<reference evidence="2 3" key="1">
    <citation type="submission" date="2019-10" db="EMBL/GenBank/DDBJ databases">
        <authorList>
            <person name="Palmer J.M."/>
        </authorList>
    </citation>
    <scope>NUCLEOTIDE SEQUENCE [LARGE SCALE GENOMIC DNA]</scope>
    <source>
        <strain evidence="2 3">TWF696</strain>
    </source>
</reference>
<dbReference type="EMBL" id="JAVHNQ010000007">
    <property type="protein sequence ID" value="KAK6341315.1"/>
    <property type="molecule type" value="Genomic_DNA"/>
</dbReference>
<comment type="caution">
    <text evidence="2">The sequence shown here is derived from an EMBL/GenBank/DDBJ whole genome shotgun (WGS) entry which is preliminary data.</text>
</comment>
<dbReference type="AlphaFoldDB" id="A0AAV9UFP3"/>
<evidence type="ECO:0000313" key="3">
    <source>
        <dbReference type="Proteomes" id="UP001375240"/>
    </source>
</evidence>
<feature type="region of interest" description="Disordered" evidence="1">
    <location>
        <begin position="1"/>
        <end position="36"/>
    </location>
</feature>
<feature type="region of interest" description="Disordered" evidence="1">
    <location>
        <begin position="73"/>
        <end position="114"/>
    </location>
</feature>
<protein>
    <submittedName>
        <fullName evidence="2">Uncharacterized protein</fullName>
    </submittedName>
</protein>
<gene>
    <name evidence="2" type="ORF">TWF696_008394</name>
</gene>
<name>A0AAV9UFP3_9PEZI</name>
<evidence type="ECO:0000313" key="2">
    <source>
        <dbReference type="EMBL" id="KAK6341315.1"/>
    </source>
</evidence>
<evidence type="ECO:0000256" key="1">
    <source>
        <dbReference type="SAM" id="MobiDB-lite"/>
    </source>
</evidence>
<feature type="compositionally biased region" description="Low complexity" evidence="1">
    <location>
        <begin position="75"/>
        <end position="89"/>
    </location>
</feature>
<proteinExistence type="predicted"/>
<sequence length="135" mass="14851">MKLTPEQYFSSPYYDQDLRDCRRNPRPPNALDSDDAGRYINGDEAILAGANIYRNLVRRKKEMEYIQTWRVAQTAGSSSRGANNNAGAAGTQGVPALEDISTGPRNGSMDTAGEITDATVLLNSYTSRERRCSAQ</sequence>
<dbReference type="Proteomes" id="UP001375240">
    <property type="component" value="Unassembled WGS sequence"/>
</dbReference>